<dbReference type="OrthoDB" id="14512at2"/>
<organism evidence="1 2">
    <name type="scientific">Balnearium lithotrophicum</name>
    <dbReference type="NCBI Taxonomy" id="223788"/>
    <lineage>
        <taxon>Bacteria</taxon>
        <taxon>Pseudomonadati</taxon>
        <taxon>Aquificota</taxon>
        <taxon>Aquificia</taxon>
        <taxon>Desulfurobacteriales</taxon>
        <taxon>Desulfurobacteriaceae</taxon>
        <taxon>Balnearium</taxon>
    </lineage>
</organism>
<proteinExistence type="predicted"/>
<dbReference type="EMBL" id="FXTM01000001">
    <property type="protein sequence ID" value="SMO34188.1"/>
    <property type="molecule type" value="Genomic_DNA"/>
</dbReference>
<reference evidence="1 2" key="1">
    <citation type="submission" date="2017-05" db="EMBL/GenBank/DDBJ databases">
        <authorList>
            <person name="Varghese N."/>
            <person name="Submissions S."/>
        </authorList>
    </citation>
    <scope>NUCLEOTIDE SEQUENCE [LARGE SCALE GENOMIC DNA]</scope>
    <source>
        <strain evidence="1 2">DSM 16304</strain>
    </source>
</reference>
<name>A0A521AHG6_9BACT</name>
<evidence type="ECO:0000313" key="1">
    <source>
        <dbReference type="EMBL" id="SMO34188.1"/>
    </source>
</evidence>
<keyword evidence="2" id="KW-1185">Reference proteome</keyword>
<gene>
    <name evidence="1" type="ORF">SAMN06269117_101126</name>
</gene>
<evidence type="ECO:0000313" key="2">
    <source>
        <dbReference type="Proteomes" id="UP000317315"/>
    </source>
</evidence>
<dbReference type="RefSeq" id="WP_142933531.1">
    <property type="nucleotide sequence ID" value="NZ_FXTM01000001.1"/>
</dbReference>
<protein>
    <submittedName>
        <fullName evidence="1">Uncharacterized protein</fullName>
    </submittedName>
</protein>
<dbReference type="AlphaFoldDB" id="A0A521AHG6"/>
<accession>A0A521AHG6</accession>
<sequence>MGRISVVLLIIQFLFIPSYALDACVINSYSIPPAQYIEKKFKEIWKKRGNHLDCSSYDVKVLIGTPAVVKSLKESGNYRRVYTFVLFPEVMHLDKKENFYGVRIFPLPEKTYLRFLNKFHLKKSKVAVPLSKKLLNIGKIYLPKSDFIIITFNRSPVEIFSKLEKYKYIYIFPDPSLLKTFNLISLINFASQNNIKVFSGIFDLKKFNLTYVDNVDFDQLVNDLILLSEGKIHSKILPCPCKQ</sequence>
<dbReference type="Proteomes" id="UP000317315">
    <property type="component" value="Unassembled WGS sequence"/>
</dbReference>